<feature type="transmembrane region" description="Helical" evidence="1">
    <location>
        <begin position="73"/>
        <end position="93"/>
    </location>
</feature>
<dbReference type="InterPro" id="IPR036890">
    <property type="entry name" value="HATPase_C_sf"/>
</dbReference>
<reference evidence="3 4" key="1">
    <citation type="submission" date="2018-09" db="EMBL/GenBank/DDBJ databases">
        <title>Arachidicoccus sp. nov., a bacterium isolated from soil.</title>
        <authorList>
            <person name="Weon H.-Y."/>
            <person name="Kwon S.-W."/>
            <person name="Lee S.A."/>
        </authorList>
    </citation>
    <scope>NUCLEOTIDE SEQUENCE [LARGE SCALE GENOMIC DNA]</scope>
    <source>
        <strain evidence="3 4">KIS59-12</strain>
    </source>
</reference>
<gene>
    <name evidence="3" type="ORF">D6B99_00400</name>
</gene>
<dbReference type="KEGG" id="ark:D6B99_00400"/>
<feature type="transmembrane region" description="Helical" evidence="1">
    <location>
        <begin position="113"/>
        <end position="133"/>
    </location>
</feature>
<dbReference type="InterPro" id="IPR010559">
    <property type="entry name" value="Sig_transdc_His_kin_internal"/>
</dbReference>
<keyword evidence="3" id="KW-0418">Kinase</keyword>
<dbReference type="SUPFAM" id="SSF55874">
    <property type="entry name" value="ATPase domain of HSP90 chaperone/DNA topoisomerase II/histidine kinase"/>
    <property type="match status" value="1"/>
</dbReference>
<feature type="domain" description="Signal transduction histidine kinase internal region" evidence="2">
    <location>
        <begin position="157"/>
        <end position="235"/>
    </location>
</feature>
<dbReference type="PANTHER" id="PTHR34220:SF9">
    <property type="entry name" value="SIGNAL TRANSDUCTION HISTIDINE KINASE INTERNAL REGION DOMAIN-CONTAINING PROTEIN"/>
    <property type="match status" value="1"/>
</dbReference>
<sequence length="352" mass="40452">MAKKISSFWVFQLGGWLGDFIFTCILYISFSQHVTRSFFVVGFIEMLEGILITTILRAIIVRSNILQKGLKKQISFLLLSTIFVSLLLTLMNIATDNFINLPANNSHREPVLFLSWIVSFIIIFIWNLLYFAYHYVAKSNKERLDKVRLESLVKELELKTIKTHINPHFIFNALNSIRFLVDENPIRARLAITQLSILLRSSMQSENIATTTLERELEIVRSYLALEKIRFENRLQIEYNIAENTLSLQVPPMMLQTLVENSIKHGISKVEEGGTIKISTIIENSFLFLYIENTGQLHQVNNKNGFGITGTKNRLELMYGEAADFSIKGFKNNIVIAEVKIPIDITEELIKE</sequence>
<evidence type="ECO:0000313" key="3">
    <source>
        <dbReference type="EMBL" id="AYD46213.1"/>
    </source>
</evidence>
<dbReference type="AlphaFoldDB" id="A0A386HKH6"/>
<dbReference type="InterPro" id="IPR050640">
    <property type="entry name" value="Bact_2-comp_sensor_kinase"/>
</dbReference>
<dbReference type="Gene3D" id="3.30.565.10">
    <property type="entry name" value="Histidine kinase-like ATPase, C-terminal domain"/>
    <property type="match status" value="1"/>
</dbReference>
<dbReference type="PANTHER" id="PTHR34220">
    <property type="entry name" value="SENSOR HISTIDINE KINASE YPDA"/>
    <property type="match status" value="1"/>
</dbReference>
<accession>A0A386HKH6</accession>
<dbReference type="RefSeq" id="WP_119984003.1">
    <property type="nucleotide sequence ID" value="NZ_CP032489.1"/>
</dbReference>
<feature type="transmembrane region" description="Helical" evidence="1">
    <location>
        <begin position="7"/>
        <end position="30"/>
    </location>
</feature>
<keyword evidence="1" id="KW-0472">Membrane</keyword>
<keyword evidence="4" id="KW-1185">Reference proteome</keyword>
<evidence type="ECO:0000256" key="1">
    <source>
        <dbReference type="SAM" id="Phobius"/>
    </source>
</evidence>
<evidence type="ECO:0000313" key="4">
    <source>
        <dbReference type="Proteomes" id="UP000266118"/>
    </source>
</evidence>
<organism evidence="3 4">
    <name type="scientific">Arachidicoccus soli</name>
    <dbReference type="NCBI Taxonomy" id="2341117"/>
    <lineage>
        <taxon>Bacteria</taxon>
        <taxon>Pseudomonadati</taxon>
        <taxon>Bacteroidota</taxon>
        <taxon>Chitinophagia</taxon>
        <taxon>Chitinophagales</taxon>
        <taxon>Chitinophagaceae</taxon>
        <taxon>Arachidicoccus</taxon>
    </lineage>
</organism>
<dbReference type="OrthoDB" id="9792992at2"/>
<feature type="transmembrane region" description="Helical" evidence="1">
    <location>
        <begin position="36"/>
        <end position="61"/>
    </location>
</feature>
<dbReference type="Pfam" id="PF06580">
    <property type="entry name" value="His_kinase"/>
    <property type="match status" value="1"/>
</dbReference>
<dbReference type="EMBL" id="CP032489">
    <property type="protein sequence ID" value="AYD46213.1"/>
    <property type="molecule type" value="Genomic_DNA"/>
</dbReference>
<dbReference type="GO" id="GO:0016020">
    <property type="term" value="C:membrane"/>
    <property type="evidence" value="ECO:0007669"/>
    <property type="project" value="InterPro"/>
</dbReference>
<protein>
    <submittedName>
        <fullName evidence="3">Sensor histidine kinase</fullName>
    </submittedName>
</protein>
<keyword evidence="1" id="KW-0812">Transmembrane</keyword>
<dbReference type="Proteomes" id="UP000266118">
    <property type="component" value="Chromosome"/>
</dbReference>
<evidence type="ECO:0000259" key="2">
    <source>
        <dbReference type="Pfam" id="PF06580"/>
    </source>
</evidence>
<keyword evidence="1" id="KW-1133">Transmembrane helix</keyword>
<name>A0A386HKH6_9BACT</name>
<proteinExistence type="predicted"/>
<dbReference type="GO" id="GO:0000155">
    <property type="term" value="F:phosphorelay sensor kinase activity"/>
    <property type="evidence" value="ECO:0007669"/>
    <property type="project" value="InterPro"/>
</dbReference>
<keyword evidence="3" id="KW-0808">Transferase</keyword>